<evidence type="ECO:0000313" key="5">
    <source>
        <dbReference type="EMBL" id="MDR7293884.1"/>
    </source>
</evidence>
<evidence type="ECO:0000256" key="3">
    <source>
        <dbReference type="SAM" id="Phobius"/>
    </source>
</evidence>
<protein>
    <submittedName>
        <fullName evidence="5">DNA repair exonuclease SbcCD ATPase subunit</fullName>
    </submittedName>
</protein>
<feature type="transmembrane region" description="Helical" evidence="3">
    <location>
        <begin position="53"/>
        <end position="75"/>
    </location>
</feature>
<keyword evidence="3" id="KW-0472">Membrane</keyword>
<organism evidence="5 6">
    <name type="scientific">Pseudoglutamicibacter albus</name>
    <dbReference type="NCBI Taxonomy" id="98671"/>
    <lineage>
        <taxon>Bacteria</taxon>
        <taxon>Bacillati</taxon>
        <taxon>Actinomycetota</taxon>
        <taxon>Actinomycetes</taxon>
        <taxon>Micrococcales</taxon>
        <taxon>Micrococcaceae</taxon>
        <taxon>Pseudoglutamicibacter</taxon>
    </lineage>
</organism>
<reference evidence="5" key="1">
    <citation type="submission" date="2023-07" db="EMBL/GenBank/DDBJ databases">
        <title>Sequencing the genomes of 1000 actinobacteria strains.</title>
        <authorList>
            <person name="Klenk H.-P."/>
        </authorList>
    </citation>
    <scope>NUCLEOTIDE SEQUENCE</scope>
    <source>
        <strain evidence="5">DSM 13068</strain>
    </source>
</reference>
<evidence type="ECO:0000256" key="2">
    <source>
        <dbReference type="SAM" id="MobiDB-lite"/>
    </source>
</evidence>
<dbReference type="GO" id="GO:0004527">
    <property type="term" value="F:exonuclease activity"/>
    <property type="evidence" value="ECO:0007669"/>
    <property type="project" value="UniProtKB-KW"/>
</dbReference>
<feature type="signal peptide" evidence="4">
    <location>
        <begin position="1"/>
        <end position="21"/>
    </location>
</feature>
<sequence>MWKTLNMALLIDMLDSSTVTAAQAFASHAVPAQFNAAQDAVIRDSFERTASSSSLFGLLIFFIIGFVITAVVFNMKGSKARRERRERWRNSPGWGATGLPVGGVPEDAPQVLSAEQLDAKRKDASAALIAADEAVRAAGQEVDFAVAAYGEEKVESFRASLDEARADLSAAFERQQLLDDDTPDSPQDQNAWLEEILQRTKRAIDTLQARADEFSQLRNVEHDAPQRIDELNAALMQLVGRLEQGQANLGGIEQEYTTSARERVDGVVKRATGRLEDLSAALNNARTAWGSGNQPSAALAIVQAETAQVDAEALVTRVETVKQRLATAQQELPQHIHQAEKDIDAARAMVDAGRSALQGPADRLDRVIKKIYSQMDAGPHDPIALTDELATAHDALSDPLGQAQSEDEKRAGAQARLDDLANRAAARIESVEDYVRANRNKVGSTTRTRLSEAQRFLNQAMDMRATDPVTAAQHADRALKLAEAAARNAEAETASRSDQDDPLESVYNIFNPTFSGSRNGVPRITFGYGYPNDNRRNSRRRRPY</sequence>
<feature type="region of interest" description="Disordered" evidence="2">
    <location>
        <begin position="521"/>
        <end position="544"/>
    </location>
</feature>
<comment type="caution">
    <text evidence="5">The sequence shown here is derived from an EMBL/GenBank/DDBJ whole genome shotgun (WGS) entry which is preliminary data.</text>
</comment>
<evidence type="ECO:0000256" key="1">
    <source>
        <dbReference type="SAM" id="Coils"/>
    </source>
</evidence>
<keyword evidence="3" id="KW-0812">Transmembrane</keyword>
<dbReference type="EMBL" id="JAVDXX010000001">
    <property type="protein sequence ID" value="MDR7293884.1"/>
    <property type="molecule type" value="Genomic_DNA"/>
</dbReference>
<dbReference type="Gene3D" id="1.10.287.1490">
    <property type="match status" value="1"/>
</dbReference>
<keyword evidence="3" id="KW-1133">Transmembrane helix</keyword>
<keyword evidence="5" id="KW-0269">Exonuclease</keyword>
<name>A0ABU1YZU6_9MICC</name>
<keyword evidence="6" id="KW-1185">Reference proteome</keyword>
<evidence type="ECO:0000313" key="6">
    <source>
        <dbReference type="Proteomes" id="UP001180715"/>
    </source>
</evidence>
<evidence type="ECO:0000256" key="4">
    <source>
        <dbReference type="SAM" id="SignalP"/>
    </source>
</evidence>
<keyword evidence="5" id="KW-0540">Nuclease</keyword>
<gene>
    <name evidence="5" type="ORF">J2S67_001152</name>
</gene>
<keyword evidence="5" id="KW-0378">Hydrolase</keyword>
<feature type="coiled-coil region" evidence="1">
    <location>
        <begin position="190"/>
        <end position="331"/>
    </location>
</feature>
<feature type="chain" id="PRO_5045174403" evidence="4">
    <location>
        <begin position="22"/>
        <end position="544"/>
    </location>
</feature>
<accession>A0ABU1YZU6</accession>
<dbReference type="RefSeq" id="WP_310247144.1">
    <property type="nucleotide sequence ID" value="NZ_JAVDXX010000001.1"/>
</dbReference>
<proteinExistence type="predicted"/>
<keyword evidence="4" id="KW-0732">Signal</keyword>
<dbReference type="Proteomes" id="UP001180715">
    <property type="component" value="Unassembled WGS sequence"/>
</dbReference>
<keyword evidence="1" id="KW-0175">Coiled coil</keyword>